<dbReference type="PANTHER" id="PTHR43124">
    <property type="entry name" value="PURINE EFFLUX PUMP PBUE"/>
    <property type="match status" value="1"/>
</dbReference>
<keyword evidence="10" id="KW-1185">Reference proteome</keyword>
<feature type="domain" description="Major facilitator superfamily (MFS) profile" evidence="8">
    <location>
        <begin position="380"/>
        <end position="758"/>
    </location>
</feature>
<sequence length="769" mass="85354">MKNNKADNLNFARYKVLLVVFGLIVIIMSFTGFVNYISFANNYNESLAKTYAVAGNEKVREIEYALKYGKPIDNFFGMHETLEELTEVIADVDDIKIVTPNGAILYDLEGFVIDKHIPDELINAAVFNEGLVDENLSYKIFQNQTYVFIEINDYNSHHVASLVMVFPQDIFLQLDSPLTMQLVTYLILIAVIVLGLLSIIFLKTRLVHKDNTINKKRFLIVFIAIMGIAQMLYSSVNYHVYHNAYNDMAYTSKEFIVSTIDNNIENIYSSGLSLDNIEGFESYIESIKTSLPQIDEIGLVTKGESELQLTSANKVDVLVSYDYIDQQMFRILLDMITVLIISVFFMVELTLLAFIIFLRKPDKNLNLQSNGAVATSHGLVRGLTFFINLCAFMSLTFIAIVMNNLYQPILGLSKDVVLGLPLSAEMLGGIIAIILAGWSISKQGWRTILYIGGMFLLLGNLLSGFSNDAITYIVSRAIAGFGLGYILMSLRSLVVSLPKTNIAIAEFAAGAIAGLNCGVVIGGMLADRIGYDATFYLAAILAIIPILFVRRLMGEYEIEQRETSDISALAKFINFIADKKAIVFLACIFIPFFISGAFLDYFFPLFAASHDLTQSDISRGFLLHGLFIIYLGPLLTKYATNKLGNKNGIIFSMFIVVSALATFMAFGTIAAAFVTLALLGIAESFGMAMKTSYFLNLKGIKDLEINQGMAYFSFMVNLGRMLGPIMFGIALSLGIKMGIGIIALFIFLLLLVFIFSNRQMPIHSNKSLS</sequence>
<dbReference type="KEGG" id="salq:SYNTR_1265"/>
<evidence type="ECO:0000256" key="5">
    <source>
        <dbReference type="ARBA" id="ARBA00022989"/>
    </source>
</evidence>
<dbReference type="PANTHER" id="PTHR43124:SF3">
    <property type="entry name" value="CHLORAMPHENICOL EFFLUX PUMP RV0191"/>
    <property type="match status" value="1"/>
</dbReference>
<dbReference type="Pfam" id="PF07690">
    <property type="entry name" value="MFS_1"/>
    <property type="match status" value="1"/>
</dbReference>
<organism evidence="9 10">
    <name type="scientific">Candidatus Syntrophocurvum alkaliphilum</name>
    <dbReference type="NCBI Taxonomy" id="2293317"/>
    <lineage>
        <taxon>Bacteria</taxon>
        <taxon>Bacillati</taxon>
        <taxon>Bacillota</taxon>
        <taxon>Clostridia</taxon>
        <taxon>Eubacteriales</taxon>
        <taxon>Syntrophomonadaceae</taxon>
        <taxon>Candidatus Syntrophocurvum</taxon>
    </lineage>
</organism>
<feature type="transmembrane region" description="Helical" evidence="7">
    <location>
        <begin position="422"/>
        <end position="440"/>
    </location>
</feature>
<evidence type="ECO:0000256" key="1">
    <source>
        <dbReference type="ARBA" id="ARBA00004651"/>
    </source>
</evidence>
<feature type="transmembrane region" description="Helical" evidence="7">
    <location>
        <begin position="182"/>
        <end position="202"/>
    </location>
</feature>
<keyword evidence="3" id="KW-1003">Cell membrane</keyword>
<dbReference type="GO" id="GO:0005886">
    <property type="term" value="C:plasma membrane"/>
    <property type="evidence" value="ECO:0007669"/>
    <property type="project" value="UniProtKB-SubCell"/>
</dbReference>
<feature type="transmembrane region" description="Helical" evidence="7">
    <location>
        <begin position="672"/>
        <end position="689"/>
    </location>
</feature>
<feature type="transmembrane region" description="Helical" evidence="7">
    <location>
        <begin position="502"/>
        <end position="521"/>
    </location>
</feature>
<feature type="transmembrane region" description="Helical" evidence="7">
    <location>
        <begin position="581"/>
        <end position="605"/>
    </location>
</feature>
<evidence type="ECO:0000256" key="6">
    <source>
        <dbReference type="ARBA" id="ARBA00023136"/>
    </source>
</evidence>
<feature type="transmembrane region" description="Helical" evidence="7">
    <location>
        <begin position="617"/>
        <end position="636"/>
    </location>
</feature>
<keyword evidence="5 7" id="KW-1133">Transmembrane helix</keyword>
<feature type="transmembrane region" description="Helical" evidence="7">
    <location>
        <begin position="737"/>
        <end position="756"/>
    </location>
</feature>
<dbReference type="InterPro" id="IPR036259">
    <property type="entry name" value="MFS_trans_sf"/>
</dbReference>
<gene>
    <name evidence="9" type="ORF">SYNTR_1265</name>
</gene>
<feature type="transmembrane region" description="Helical" evidence="7">
    <location>
        <begin position="335"/>
        <end position="358"/>
    </location>
</feature>
<dbReference type="Gene3D" id="1.20.1250.20">
    <property type="entry name" value="MFS general substrate transporter like domains"/>
    <property type="match status" value="1"/>
</dbReference>
<dbReference type="PROSITE" id="PS50850">
    <property type="entry name" value="MFS"/>
    <property type="match status" value="1"/>
</dbReference>
<evidence type="ECO:0000256" key="4">
    <source>
        <dbReference type="ARBA" id="ARBA00022692"/>
    </source>
</evidence>
<feature type="transmembrane region" description="Helical" evidence="7">
    <location>
        <begin position="648"/>
        <end position="666"/>
    </location>
</feature>
<dbReference type="InterPro" id="IPR050189">
    <property type="entry name" value="MFS_Efflux_Transporters"/>
</dbReference>
<dbReference type="GO" id="GO:0022857">
    <property type="term" value="F:transmembrane transporter activity"/>
    <property type="evidence" value="ECO:0007669"/>
    <property type="project" value="InterPro"/>
</dbReference>
<evidence type="ECO:0000313" key="9">
    <source>
        <dbReference type="EMBL" id="QGT99858.1"/>
    </source>
</evidence>
<keyword evidence="2" id="KW-0813">Transport</keyword>
<dbReference type="Proteomes" id="UP000426444">
    <property type="component" value="Chromosome"/>
</dbReference>
<dbReference type="InterPro" id="IPR011701">
    <property type="entry name" value="MFS"/>
</dbReference>
<name>A0A6I6DAP2_9FIRM</name>
<evidence type="ECO:0000256" key="7">
    <source>
        <dbReference type="SAM" id="Phobius"/>
    </source>
</evidence>
<keyword evidence="4 7" id="KW-0812">Transmembrane</keyword>
<feature type="transmembrane region" description="Helical" evidence="7">
    <location>
        <begin position="710"/>
        <end position="731"/>
    </location>
</feature>
<feature type="transmembrane region" description="Helical" evidence="7">
    <location>
        <begin position="533"/>
        <end position="553"/>
    </location>
</feature>
<feature type="transmembrane region" description="Helical" evidence="7">
    <location>
        <begin position="218"/>
        <end position="236"/>
    </location>
</feature>
<evidence type="ECO:0000256" key="2">
    <source>
        <dbReference type="ARBA" id="ARBA00022448"/>
    </source>
</evidence>
<reference evidence="10" key="1">
    <citation type="journal article" date="2019" name="Microbiology">
        <title>Complete Genome Sequence of an Uncultured Bacterium of the Candidate Phylum Bipolaricaulota.</title>
        <authorList>
            <person name="Kadnikov V.V."/>
            <person name="Mardanov A.V."/>
            <person name="Beletsky A.V."/>
            <person name="Frank Y.A."/>
            <person name="Karnachuk O.V."/>
            <person name="Ravin N.V."/>
        </authorList>
    </citation>
    <scope>NUCLEOTIDE SEQUENCE [LARGE SCALE GENOMIC DNA]</scope>
</reference>
<evidence type="ECO:0000256" key="3">
    <source>
        <dbReference type="ARBA" id="ARBA00022475"/>
    </source>
</evidence>
<evidence type="ECO:0000313" key="10">
    <source>
        <dbReference type="Proteomes" id="UP000426444"/>
    </source>
</evidence>
<proteinExistence type="predicted"/>
<dbReference type="InterPro" id="IPR020846">
    <property type="entry name" value="MFS_dom"/>
</dbReference>
<dbReference type="OrthoDB" id="1679175at2"/>
<keyword evidence="6 7" id="KW-0472">Membrane</keyword>
<feature type="transmembrane region" description="Helical" evidence="7">
    <location>
        <begin position="12"/>
        <end position="37"/>
    </location>
</feature>
<comment type="subcellular location">
    <subcellularLocation>
        <location evidence="1">Cell membrane</location>
        <topology evidence="1">Multi-pass membrane protein</topology>
    </subcellularLocation>
</comment>
<evidence type="ECO:0000259" key="8">
    <source>
        <dbReference type="PROSITE" id="PS50850"/>
    </source>
</evidence>
<accession>A0A6I6DAP2</accession>
<dbReference type="EMBL" id="CP046457">
    <property type="protein sequence ID" value="QGT99858.1"/>
    <property type="molecule type" value="Genomic_DNA"/>
</dbReference>
<protein>
    <recommendedName>
        <fullName evidence="8">Major facilitator superfamily (MFS) profile domain-containing protein</fullName>
    </recommendedName>
</protein>
<dbReference type="SUPFAM" id="SSF103473">
    <property type="entry name" value="MFS general substrate transporter"/>
    <property type="match status" value="1"/>
</dbReference>
<feature type="transmembrane region" description="Helical" evidence="7">
    <location>
        <begin position="447"/>
        <end position="463"/>
    </location>
</feature>
<feature type="transmembrane region" description="Helical" evidence="7">
    <location>
        <begin position="469"/>
        <end position="490"/>
    </location>
</feature>
<feature type="transmembrane region" description="Helical" evidence="7">
    <location>
        <begin position="379"/>
        <end position="402"/>
    </location>
</feature>
<dbReference type="AlphaFoldDB" id="A0A6I6DAP2"/>
<dbReference type="RefSeq" id="WP_156203708.1">
    <property type="nucleotide sequence ID" value="NZ_CP046457.1"/>
</dbReference>